<dbReference type="PRINTS" id="PR00080">
    <property type="entry name" value="SDRFAMILY"/>
</dbReference>
<feature type="domain" description="Ketoreductase" evidence="3">
    <location>
        <begin position="10"/>
        <end position="190"/>
    </location>
</feature>
<dbReference type="AlphaFoldDB" id="A0A7G5C3Z0"/>
<keyword evidence="5" id="KW-1185">Reference proteome</keyword>
<dbReference type="SUPFAM" id="SSF51735">
    <property type="entry name" value="NAD(P)-binding Rossmann-fold domains"/>
    <property type="match status" value="1"/>
</dbReference>
<evidence type="ECO:0000313" key="5">
    <source>
        <dbReference type="Proteomes" id="UP000515679"/>
    </source>
</evidence>
<evidence type="ECO:0000259" key="3">
    <source>
        <dbReference type="SMART" id="SM00822"/>
    </source>
</evidence>
<evidence type="ECO:0000256" key="1">
    <source>
        <dbReference type="ARBA" id="ARBA00006484"/>
    </source>
</evidence>
<accession>A0A7G5C3Z0</accession>
<evidence type="ECO:0000313" key="4">
    <source>
        <dbReference type="EMBL" id="QMV43924.1"/>
    </source>
</evidence>
<dbReference type="GO" id="GO:0016616">
    <property type="term" value="F:oxidoreductase activity, acting on the CH-OH group of donors, NAD or NADP as acceptor"/>
    <property type="evidence" value="ECO:0007669"/>
    <property type="project" value="TreeGrafter"/>
</dbReference>
<dbReference type="EMBL" id="CP041969">
    <property type="protein sequence ID" value="QMV43924.1"/>
    <property type="molecule type" value="Genomic_DNA"/>
</dbReference>
<dbReference type="InterPro" id="IPR020904">
    <property type="entry name" value="Sc_DH/Rdtase_CS"/>
</dbReference>
<dbReference type="FunFam" id="3.40.50.720:FF:000084">
    <property type="entry name" value="Short-chain dehydrogenase reductase"/>
    <property type="match status" value="1"/>
</dbReference>
<dbReference type="SMART" id="SM00822">
    <property type="entry name" value="PKS_KR"/>
    <property type="match status" value="1"/>
</dbReference>
<dbReference type="GO" id="GO:0008206">
    <property type="term" value="P:bile acid metabolic process"/>
    <property type="evidence" value="ECO:0007669"/>
    <property type="project" value="UniProtKB-ARBA"/>
</dbReference>
<proteinExistence type="inferred from homology"/>
<gene>
    <name evidence="4" type="ORF">FPL14_24175</name>
</gene>
<dbReference type="InterPro" id="IPR002347">
    <property type="entry name" value="SDR_fam"/>
</dbReference>
<dbReference type="Proteomes" id="UP000515679">
    <property type="component" value="Chromosome"/>
</dbReference>
<evidence type="ECO:0000256" key="2">
    <source>
        <dbReference type="ARBA" id="ARBA00023002"/>
    </source>
</evidence>
<protein>
    <submittedName>
        <fullName evidence="4">SDR family oxidoreductase</fullName>
    </submittedName>
</protein>
<name>A0A7G5C3Z0_9BACL</name>
<dbReference type="Pfam" id="PF13561">
    <property type="entry name" value="adh_short_C2"/>
    <property type="match status" value="1"/>
</dbReference>
<dbReference type="PANTHER" id="PTHR42760:SF115">
    <property type="entry name" value="3-OXOACYL-[ACYL-CARRIER-PROTEIN] REDUCTASE FABG"/>
    <property type="match status" value="1"/>
</dbReference>
<dbReference type="PRINTS" id="PR00081">
    <property type="entry name" value="GDHRDH"/>
</dbReference>
<sequence>MTNPFSLSGKLALITGGGTGLGLGMARAIIQAGGKVVITGRRADKLKAACEELGSSSSYIQHDINELDSLPGLVDEVESRFGPIEILINNAGNHLKNNALETSDDGFAEVLQTHVQGGFGLARECAKRMIPRKSGSILFISSMSAIMGIPNVVAYSAAKTAVAGMVRALASEWSPHGVRVNSITPGWIKSDMTEKALDSDPPRKQKIMSRIFMGHMGSSEDIGWAAVYLSSPASRYVTGLDLRIDGGAGYAF</sequence>
<dbReference type="PROSITE" id="PS00061">
    <property type="entry name" value="ADH_SHORT"/>
    <property type="match status" value="1"/>
</dbReference>
<keyword evidence="2" id="KW-0560">Oxidoreductase</keyword>
<comment type="similarity">
    <text evidence="1">Belongs to the short-chain dehydrogenases/reductases (SDR) family.</text>
</comment>
<reference evidence="4 5" key="1">
    <citation type="submission" date="2019-07" db="EMBL/GenBank/DDBJ databases">
        <authorList>
            <person name="Kim J.K."/>
            <person name="Cheong H.-M."/>
            <person name="Choi Y."/>
            <person name="Hwang K.J."/>
            <person name="Lee S."/>
            <person name="Choi C."/>
        </authorList>
    </citation>
    <scope>NUCLEOTIDE SEQUENCE [LARGE SCALE GENOMIC DNA]</scope>
    <source>
        <strain evidence="4 5">KS 22</strain>
    </source>
</reference>
<dbReference type="RefSeq" id="WP_182300159.1">
    <property type="nucleotide sequence ID" value="NZ_CP041969.1"/>
</dbReference>
<dbReference type="PANTHER" id="PTHR42760">
    <property type="entry name" value="SHORT-CHAIN DEHYDROGENASES/REDUCTASES FAMILY MEMBER"/>
    <property type="match status" value="1"/>
</dbReference>
<dbReference type="InterPro" id="IPR036291">
    <property type="entry name" value="NAD(P)-bd_dom_sf"/>
</dbReference>
<dbReference type="Gene3D" id="3.40.50.720">
    <property type="entry name" value="NAD(P)-binding Rossmann-like Domain"/>
    <property type="match status" value="1"/>
</dbReference>
<dbReference type="InterPro" id="IPR057326">
    <property type="entry name" value="KR_dom"/>
</dbReference>
<dbReference type="KEGG" id="cchl:FPL14_24175"/>
<organism evidence="4 5">
    <name type="scientific">Cohnella cholangitidis</name>
    <dbReference type="NCBI Taxonomy" id="2598458"/>
    <lineage>
        <taxon>Bacteria</taxon>
        <taxon>Bacillati</taxon>
        <taxon>Bacillota</taxon>
        <taxon>Bacilli</taxon>
        <taxon>Bacillales</taxon>
        <taxon>Paenibacillaceae</taxon>
        <taxon>Cohnella</taxon>
    </lineage>
</organism>